<keyword evidence="3" id="KW-1185">Reference proteome</keyword>
<name>A0A9N8DV40_9STRA</name>
<dbReference type="AlphaFoldDB" id="A0A9N8DV40"/>
<evidence type="ECO:0000256" key="1">
    <source>
        <dbReference type="SAM" id="Phobius"/>
    </source>
</evidence>
<dbReference type="Proteomes" id="UP001153069">
    <property type="component" value="Unassembled WGS sequence"/>
</dbReference>
<organism evidence="2 3">
    <name type="scientific">Seminavis robusta</name>
    <dbReference type="NCBI Taxonomy" id="568900"/>
    <lineage>
        <taxon>Eukaryota</taxon>
        <taxon>Sar</taxon>
        <taxon>Stramenopiles</taxon>
        <taxon>Ochrophyta</taxon>
        <taxon>Bacillariophyta</taxon>
        <taxon>Bacillariophyceae</taxon>
        <taxon>Bacillariophycidae</taxon>
        <taxon>Naviculales</taxon>
        <taxon>Naviculaceae</taxon>
        <taxon>Seminavis</taxon>
    </lineage>
</organism>
<feature type="transmembrane region" description="Helical" evidence="1">
    <location>
        <begin position="9"/>
        <end position="27"/>
    </location>
</feature>
<evidence type="ECO:0000313" key="3">
    <source>
        <dbReference type="Proteomes" id="UP001153069"/>
    </source>
</evidence>
<accession>A0A9N8DV40</accession>
<comment type="caution">
    <text evidence="2">The sequence shown here is derived from an EMBL/GenBank/DDBJ whole genome shotgun (WGS) entry which is preliminary data.</text>
</comment>
<dbReference type="OrthoDB" id="47703at2759"/>
<evidence type="ECO:0008006" key="4">
    <source>
        <dbReference type="Google" id="ProtNLM"/>
    </source>
</evidence>
<dbReference type="EMBL" id="CAICTM010000392">
    <property type="protein sequence ID" value="CAB9509523.1"/>
    <property type="molecule type" value="Genomic_DNA"/>
</dbReference>
<keyword evidence="1" id="KW-0472">Membrane</keyword>
<protein>
    <recommendedName>
        <fullName evidence="4">O-fucosyltransferase family protein</fullName>
    </recommendedName>
</protein>
<gene>
    <name evidence="2" type="ORF">SEMRO_393_G133570.1</name>
</gene>
<keyword evidence="1" id="KW-1133">Transmembrane helix</keyword>
<evidence type="ECO:0000313" key="2">
    <source>
        <dbReference type="EMBL" id="CAB9509523.1"/>
    </source>
</evidence>
<proteinExistence type="predicted"/>
<reference evidence="2" key="1">
    <citation type="submission" date="2020-06" db="EMBL/GenBank/DDBJ databases">
        <authorList>
            <consortium name="Plant Systems Biology data submission"/>
        </authorList>
    </citation>
    <scope>NUCLEOTIDE SEQUENCE</scope>
    <source>
        <strain evidence="2">D6</strain>
    </source>
</reference>
<sequence length="431" mass="48809">MSCRPSRQGVVVVVIGVAILVVIFQFLQDAKNIDEADASETKAKDSTTATVASSLPLSKNTSSSTIDFSWRKSSRLPNWMKDYFDWHVQERARLDANPLEWESFRFLVMRCYKGDNCGGTADRLKSLPLLVLLAAESKRLLLLKWGNPFDLEEFLMPHELNWTVPSEMRHVLASSTVPRRKPPTTVQKLEKFLYANHTIVGAKLQIPSAFYDTDKWKQSPLTTSITSTRTQSTVTNSDEDSRMLFHDLWKILFQPSAPVAEMIQHELKAISSTLNIQLTPGTYIAAHLRAKYPGEPYRDAQERNNPEKEQILQHEVTQALQCASHLKPKVPIYFAADATQATEFVQQQYHHPTNKRHIATLQSQRASEVHLAFAKLDDPTGYFPIFVDLWILGNADCVSYGRGGFGQLASLMSYNASCQQIRSRSSCEWKD</sequence>
<keyword evidence="1" id="KW-0812">Transmembrane</keyword>